<dbReference type="GO" id="GO:0120010">
    <property type="term" value="P:intermembrane phospholipid transfer"/>
    <property type="evidence" value="ECO:0007669"/>
    <property type="project" value="TreeGrafter"/>
</dbReference>
<accession>A0A2G7TC33</accession>
<dbReference type="Pfam" id="PF04333">
    <property type="entry name" value="MlaA"/>
    <property type="match status" value="1"/>
</dbReference>
<sequence length="267" mass="28771">MTTNHHEQATAGRPAAQAASWQRAAMLGTLAAASLLAGCATAPGEARNPQDPFEPFNRSMYSFNDGLDRAVLKPVATAYRDVTPRLARDGVSNFFSNLSDAWSFVNNALQGQAEGAYNSMVRFSVNTVFGLGGLLDIAGEAGIERQKQDFGQTLGRWGVPTGPYLVLPLLGPSTVRDTAALPVDAWGNPLTAINDIPVRNSLYVLRLVDTRARLLNASDTLDSVALDRYSLTRDVYLNLRRGKSGDDGRIEDYDEDAGKLPPEDGAK</sequence>
<dbReference type="EMBL" id="PEKC01000002">
    <property type="protein sequence ID" value="PII37471.1"/>
    <property type="molecule type" value="Genomic_DNA"/>
</dbReference>
<dbReference type="PANTHER" id="PTHR30035:SF3">
    <property type="entry name" value="INTERMEMBRANE PHOSPHOLIPID TRANSPORT SYSTEM LIPOPROTEIN MLAA"/>
    <property type="match status" value="1"/>
</dbReference>
<evidence type="ECO:0000256" key="1">
    <source>
        <dbReference type="ARBA" id="ARBA00010634"/>
    </source>
</evidence>
<comment type="caution">
    <text evidence="4">The sequence shown here is derived from an EMBL/GenBank/DDBJ whole genome shotgun (WGS) entry which is preliminary data.</text>
</comment>
<feature type="region of interest" description="Disordered" evidence="3">
    <location>
        <begin position="244"/>
        <end position="267"/>
    </location>
</feature>
<proteinExistence type="inferred from homology"/>
<dbReference type="PRINTS" id="PR01805">
    <property type="entry name" value="VACJLIPOPROT"/>
</dbReference>
<dbReference type="GO" id="GO:0016020">
    <property type="term" value="C:membrane"/>
    <property type="evidence" value="ECO:0007669"/>
    <property type="project" value="InterPro"/>
</dbReference>
<protein>
    <submittedName>
        <fullName evidence="4">ABC transporter</fullName>
    </submittedName>
</protein>
<dbReference type="AlphaFoldDB" id="A0A2G7TC33"/>
<evidence type="ECO:0000256" key="2">
    <source>
        <dbReference type="ARBA" id="ARBA00022729"/>
    </source>
</evidence>
<evidence type="ECO:0000256" key="3">
    <source>
        <dbReference type="SAM" id="MobiDB-lite"/>
    </source>
</evidence>
<keyword evidence="2" id="KW-0732">Signal</keyword>
<reference evidence="4" key="1">
    <citation type="submission" date="2017-10" db="EMBL/GenBank/DDBJ databases">
        <title>Chryseobacterium sp. B5 is a hydrocarbonoclastic and plant growth promoting bacterium.</title>
        <authorList>
            <person name="Thijs S."/>
            <person name="Gkorezis P."/>
            <person name="Van Hamme J."/>
        </authorList>
    </citation>
    <scope>NUCLEOTIDE SEQUENCE</scope>
    <source>
        <strain evidence="4">B5</strain>
    </source>
</reference>
<gene>
    <name evidence="4" type="ORF">CTI11_00970</name>
</gene>
<dbReference type="PANTHER" id="PTHR30035">
    <property type="entry name" value="LIPOPROTEIN VACJ-RELATED"/>
    <property type="match status" value="1"/>
</dbReference>
<comment type="similarity">
    <text evidence="1">Belongs to the MlaA family.</text>
</comment>
<dbReference type="InterPro" id="IPR007428">
    <property type="entry name" value="MlaA"/>
</dbReference>
<name>A0A2G7TC33_9FLAO</name>
<organism evidence="4">
    <name type="scientific">Chryseobacterium sp. B5</name>
    <dbReference type="NCBI Taxonomy" id="2050562"/>
    <lineage>
        <taxon>Bacteria</taxon>
        <taxon>Pseudomonadati</taxon>
        <taxon>Bacteroidota</taxon>
        <taxon>Flavobacteriia</taxon>
        <taxon>Flavobacteriales</taxon>
        <taxon>Weeksellaceae</taxon>
        <taxon>Chryseobacterium group</taxon>
        <taxon>Chryseobacterium</taxon>
    </lineage>
</organism>
<evidence type="ECO:0000313" key="4">
    <source>
        <dbReference type="EMBL" id="PII37471.1"/>
    </source>
</evidence>